<feature type="domain" description="Bacterial type II secretion system protein E" evidence="3">
    <location>
        <begin position="219"/>
        <end position="233"/>
    </location>
</feature>
<dbReference type="SMART" id="SM00382">
    <property type="entry name" value="AAA"/>
    <property type="match status" value="1"/>
</dbReference>
<evidence type="ECO:0000313" key="5">
    <source>
        <dbReference type="Proteomes" id="UP001196980"/>
    </source>
</evidence>
<protein>
    <submittedName>
        <fullName evidence="4">Type II/IV secretion system protein</fullName>
    </submittedName>
</protein>
<evidence type="ECO:0000313" key="4">
    <source>
        <dbReference type="EMBL" id="MBV6343344.1"/>
    </source>
</evidence>
<keyword evidence="1" id="KW-0547">Nucleotide-binding</keyword>
<evidence type="ECO:0000259" key="3">
    <source>
        <dbReference type="PROSITE" id="PS00662"/>
    </source>
</evidence>
<dbReference type="PANTHER" id="PTHR30258">
    <property type="entry name" value="TYPE II SECRETION SYSTEM PROTEIN GSPE-RELATED"/>
    <property type="match status" value="1"/>
</dbReference>
<dbReference type="PROSITE" id="PS00662">
    <property type="entry name" value="T2SP_E"/>
    <property type="match status" value="1"/>
</dbReference>
<keyword evidence="2" id="KW-0067">ATP-binding</keyword>
<evidence type="ECO:0000256" key="1">
    <source>
        <dbReference type="ARBA" id="ARBA00022741"/>
    </source>
</evidence>
<dbReference type="RefSeq" id="WP_218253957.1">
    <property type="nucleotide sequence ID" value="NZ_JABXWD010000543.1"/>
</dbReference>
<evidence type="ECO:0000256" key="2">
    <source>
        <dbReference type="ARBA" id="ARBA00022840"/>
    </source>
</evidence>
<proteinExistence type="predicted"/>
<name>A0ABS6S4P5_9BACT</name>
<dbReference type="Proteomes" id="UP001196980">
    <property type="component" value="Unassembled WGS sequence"/>
</dbReference>
<dbReference type="PANTHER" id="PTHR30258:SF2">
    <property type="entry name" value="COMG OPERON PROTEIN 1"/>
    <property type="match status" value="1"/>
</dbReference>
<organism evidence="4 5">
    <name type="scientific">Candidatus Magnetobacterium casense</name>
    <dbReference type="NCBI Taxonomy" id="1455061"/>
    <lineage>
        <taxon>Bacteria</taxon>
        <taxon>Pseudomonadati</taxon>
        <taxon>Nitrospirota</taxon>
        <taxon>Thermodesulfovibrionia</taxon>
        <taxon>Thermodesulfovibrionales</taxon>
        <taxon>Candidatus Magnetobacteriaceae</taxon>
        <taxon>Candidatus Magnetobacterium</taxon>
    </lineage>
</organism>
<accession>A0ABS6S4P5</accession>
<keyword evidence="5" id="KW-1185">Reference proteome</keyword>
<dbReference type="Pfam" id="PF00437">
    <property type="entry name" value="T2SSE"/>
    <property type="match status" value="1"/>
</dbReference>
<reference evidence="4 5" key="1">
    <citation type="journal article" date="2020" name="J Geophys Res Biogeosci">
        <title>Magnetotaxis as an Adaptation to Enable Bacterial Shuttling of Microbial Sulfur and Sulfur Cycling Across Aquatic Oxic#Anoxic Interfaces.</title>
        <authorList>
            <person name="Li J."/>
            <person name="Liu P."/>
            <person name="Wang J."/>
            <person name="Roberts A.P."/>
            <person name="Pan Y."/>
        </authorList>
    </citation>
    <scope>NUCLEOTIDE SEQUENCE [LARGE SCALE GENOMIC DNA]</scope>
    <source>
        <strain evidence="4 5">MYR-1_YQ</strain>
    </source>
</reference>
<dbReference type="InterPro" id="IPR001482">
    <property type="entry name" value="T2SS/T4SS_dom"/>
</dbReference>
<dbReference type="CDD" id="cd01129">
    <property type="entry name" value="PulE-GspE-like"/>
    <property type="match status" value="1"/>
</dbReference>
<comment type="caution">
    <text evidence="4">The sequence shown here is derived from an EMBL/GenBank/DDBJ whole genome shotgun (WGS) entry which is preliminary data.</text>
</comment>
<dbReference type="EMBL" id="JABXWD010000543">
    <property type="protein sequence ID" value="MBV6343344.1"/>
    <property type="molecule type" value="Genomic_DNA"/>
</dbReference>
<sequence length="404" mass="44609">MITEIYHTSDDAVNDVNSPPIIRIVDNILLQAVRINASDIHIEPKQNTLDVRYRIDGLMRNASQFPAHVQRAVSSRIKIMASLDIAERRVPQDGRIKIRIDNKEIDLRVSTLPSQFGEKVVLRILDSTSAVLNIKDIGLSEQDALRLKAMLSVPNGIILVTGPTGSGKSSTLYAIINYLKRPTVNIMTLEDPIEYNVEGITQIAITERLSFVQGLRATLRQDPDIILVGEMRDSETANIAVQASATGHLVLSTLHTNSAVGAIARMVDMGVKPFMLASSLRGIVAQRLVRKVCDRCKKPYLPSSEELLKIGLHSDADLKDAIFYKGGGCSRCSKTGYKGRMGVFEVMTLSQQMRTLIVKEAPEYEIERAAVEADMSFMHEDAIYKVKSGLTTIDEVALSIHLVV</sequence>
<gene>
    <name evidence="4" type="ORF">HWQ67_17340</name>
</gene>
<dbReference type="InterPro" id="IPR003593">
    <property type="entry name" value="AAA+_ATPase"/>
</dbReference>